<evidence type="ECO:0000313" key="2">
    <source>
        <dbReference type="Proteomes" id="UP000784294"/>
    </source>
</evidence>
<gene>
    <name evidence="1" type="ORF">PXEA_LOCUS34433</name>
</gene>
<protein>
    <submittedName>
        <fullName evidence="1">Uncharacterized protein</fullName>
    </submittedName>
</protein>
<proteinExistence type="predicted"/>
<sequence length="193" mass="21860">MCPSESRIEVPFRVSRPRRGRVSGRQPVFEALQFRLSVCDPNVKLADPPSALPRSTQHCRAEEGSATAQVPVYMRPVRSRVQLLSRLLGHTEGRMPRRLDGLSGVYALRLLQFTASIPLPLWRGSSLFPFRARVLGEEICRSVPPEDDGLYWNIHADAVSEAISFDYKSQANDSRKLSGKFLFDHRNPTFLRI</sequence>
<comment type="caution">
    <text evidence="1">The sequence shown here is derived from an EMBL/GenBank/DDBJ whole genome shotgun (WGS) entry which is preliminary data.</text>
</comment>
<organism evidence="1 2">
    <name type="scientific">Protopolystoma xenopodis</name>
    <dbReference type="NCBI Taxonomy" id="117903"/>
    <lineage>
        <taxon>Eukaryota</taxon>
        <taxon>Metazoa</taxon>
        <taxon>Spiralia</taxon>
        <taxon>Lophotrochozoa</taxon>
        <taxon>Platyhelminthes</taxon>
        <taxon>Monogenea</taxon>
        <taxon>Polyopisthocotylea</taxon>
        <taxon>Polystomatidea</taxon>
        <taxon>Polystomatidae</taxon>
        <taxon>Protopolystoma</taxon>
    </lineage>
</organism>
<name>A0A3S5B5J6_9PLAT</name>
<evidence type="ECO:0000313" key="1">
    <source>
        <dbReference type="EMBL" id="VEL40993.1"/>
    </source>
</evidence>
<reference evidence="1" key="1">
    <citation type="submission" date="2018-11" db="EMBL/GenBank/DDBJ databases">
        <authorList>
            <consortium name="Pathogen Informatics"/>
        </authorList>
    </citation>
    <scope>NUCLEOTIDE SEQUENCE</scope>
</reference>
<accession>A0A3S5B5J6</accession>
<dbReference type="AlphaFoldDB" id="A0A3S5B5J6"/>
<dbReference type="Proteomes" id="UP000784294">
    <property type="component" value="Unassembled WGS sequence"/>
</dbReference>
<dbReference type="EMBL" id="CAAALY010267368">
    <property type="protein sequence ID" value="VEL40993.1"/>
    <property type="molecule type" value="Genomic_DNA"/>
</dbReference>
<keyword evidence="2" id="KW-1185">Reference proteome</keyword>